<keyword evidence="2" id="KW-1185">Reference proteome</keyword>
<protein>
    <submittedName>
        <fullName evidence="1">DUF2849 domain-containing protein</fullName>
    </submittedName>
</protein>
<accession>A0A5S3PJ01</accession>
<dbReference type="AlphaFoldDB" id="A0A5S3PJ01"/>
<dbReference type="Proteomes" id="UP000309550">
    <property type="component" value="Unassembled WGS sequence"/>
</dbReference>
<gene>
    <name evidence="1" type="ORF">FDT80_01885</name>
</gene>
<evidence type="ECO:0000313" key="1">
    <source>
        <dbReference type="EMBL" id="TMM54369.1"/>
    </source>
</evidence>
<sequence>MAREFTPKVVTANDLLLGDVIYQTASGWTRELDHAEVLTDEADADLRLIEAAQQINRVVGAYLADVVPQAGGPAPAHFREAFRARGPSNYRHGKQEDDIAPL</sequence>
<dbReference type="EMBL" id="VANS01000001">
    <property type="protein sequence ID" value="TMM54369.1"/>
    <property type="molecule type" value="Genomic_DNA"/>
</dbReference>
<proteinExistence type="predicted"/>
<dbReference type="Pfam" id="PF11011">
    <property type="entry name" value="DUF2849"/>
    <property type="match status" value="1"/>
</dbReference>
<reference evidence="1 2" key="1">
    <citation type="submission" date="2019-05" db="EMBL/GenBank/DDBJ databases">
        <title>Sulfitobacter sabulilitoris sp. nov., isolated from a marine sand.</title>
        <authorList>
            <person name="Yoon J.-H."/>
        </authorList>
    </citation>
    <scope>NUCLEOTIDE SEQUENCE [LARGE SCALE GENOMIC DNA]</scope>
    <source>
        <strain evidence="1 2">HSMS-29</strain>
    </source>
</reference>
<organism evidence="1 2">
    <name type="scientific">Sulfitobacter sabulilitoris</name>
    <dbReference type="NCBI Taxonomy" id="2562655"/>
    <lineage>
        <taxon>Bacteria</taxon>
        <taxon>Pseudomonadati</taxon>
        <taxon>Pseudomonadota</taxon>
        <taxon>Alphaproteobacteria</taxon>
        <taxon>Rhodobacterales</taxon>
        <taxon>Roseobacteraceae</taxon>
        <taxon>Sulfitobacter</taxon>
    </lineage>
</organism>
<dbReference type="InterPro" id="IPR021270">
    <property type="entry name" value="DUF2849"/>
</dbReference>
<evidence type="ECO:0000313" key="2">
    <source>
        <dbReference type="Proteomes" id="UP000309550"/>
    </source>
</evidence>
<comment type="caution">
    <text evidence="1">The sequence shown here is derived from an EMBL/GenBank/DDBJ whole genome shotgun (WGS) entry which is preliminary data.</text>
</comment>
<dbReference type="RefSeq" id="WP_138660541.1">
    <property type="nucleotide sequence ID" value="NZ_VANS01000001.1"/>
</dbReference>
<dbReference type="OrthoDB" id="5738806at2"/>
<name>A0A5S3PJ01_9RHOB</name>